<dbReference type="Proteomes" id="UP000182836">
    <property type="component" value="Unassembled WGS sequence"/>
</dbReference>
<dbReference type="RefSeq" id="WP_043064789.1">
    <property type="nucleotide sequence ID" value="NZ_BJOA01000231.1"/>
</dbReference>
<dbReference type="SUPFAM" id="SSF144052">
    <property type="entry name" value="Thermophilic metalloprotease-like"/>
    <property type="match status" value="1"/>
</dbReference>
<dbReference type="PANTHER" id="PTHR34448:SF1">
    <property type="entry name" value="BLL6088 PROTEIN"/>
    <property type="match status" value="1"/>
</dbReference>
<proteinExistence type="predicted"/>
<evidence type="ECO:0000313" key="4">
    <source>
        <dbReference type="Proteomes" id="UP000037269"/>
    </source>
</evidence>
<gene>
    <name evidence="2" type="ORF">AF333_19490</name>
    <name evidence="3" type="ORF">SAMN04487909_110133</name>
</gene>
<reference evidence="2 4" key="1">
    <citation type="submission" date="2015-07" db="EMBL/GenBank/DDBJ databases">
        <title>Fjat-14205 dsm 2895.</title>
        <authorList>
            <person name="Liu B."/>
            <person name="Wang J."/>
            <person name="Zhu Y."/>
            <person name="Liu G."/>
            <person name="Chen Q."/>
            <person name="Chen Z."/>
            <person name="Lan J."/>
            <person name="Che J."/>
            <person name="Ge C."/>
            <person name="Shi H."/>
            <person name="Pan Z."/>
            <person name="Liu X."/>
        </authorList>
    </citation>
    <scope>NUCLEOTIDE SEQUENCE [LARGE SCALE GENOMIC DNA]</scope>
    <source>
        <strain evidence="2 4">DSM 2895</strain>
    </source>
</reference>
<dbReference type="Pfam" id="PF26233">
    <property type="entry name" value="NicX"/>
    <property type="match status" value="1"/>
</dbReference>
<dbReference type="AlphaFoldDB" id="A0A0M0H5F6"/>
<protein>
    <submittedName>
        <fullName evidence="3">Leucyl aminopeptidase (Aminopeptidase T)</fullName>
    </submittedName>
</protein>
<organism evidence="2 4">
    <name type="scientific">Aneurinibacillus migulanus</name>
    <name type="common">Bacillus migulanus</name>
    <dbReference type="NCBI Taxonomy" id="47500"/>
    <lineage>
        <taxon>Bacteria</taxon>
        <taxon>Bacillati</taxon>
        <taxon>Bacillota</taxon>
        <taxon>Bacilli</taxon>
        <taxon>Bacillales</taxon>
        <taxon>Paenibacillaceae</taxon>
        <taxon>Aneurinibacillus group</taxon>
        <taxon>Aneurinibacillus</taxon>
    </lineage>
</organism>
<reference evidence="3 5" key="2">
    <citation type="submission" date="2016-10" db="EMBL/GenBank/DDBJ databases">
        <authorList>
            <person name="de Groot N.N."/>
        </authorList>
    </citation>
    <scope>NUCLEOTIDE SEQUENCE [LARGE SCALE GENOMIC DNA]</scope>
    <source>
        <strain evidence="3 5">DSM 2895</strain>
    </source>
</reference>
<evidence type="ECO:0000256" key="1">
    <source>
        <dbReference type="ARBA" id="ARBA00022723"/>
    </source>
</evidence>
<keyword evidence="4" id="KW-1185">Reference proteome</keyword>
<accession>A0A0M0H5F6</accession>
<keyword evidence="3" id="KW-0645">Protease</keyword>
<dbReference type="Proteomes" id="UP000037269">
    <property type="component" value="Unassembled WGS sequence"/>
</dbReference>
<keyword evidence="3" id="KW-0378">Hydrolase</keyword>
<keyword evidence="1" id="KW-0479">Metal-binding</keyword>
<evidence type="ECO:0000313" key="2">
    <source>
        <dbReference type="EMBL" id="KON97329.1"/>
    </source>
</evidence>
<dbReference type="GeneID" id="42307339"/>
<dbReference type="PANTHER" id="PTHR34448">
    <property type="entry name" value="AMINOPEPTIDASE"/>
    <property type="match status" value="1"/>
</dbReference>
<name>A0A0M0H5F6_ANEMI</name>
<dbReference type="InterPro" id="IPR052170">
    <property type="entry name" value="M29_Exopeptidase"/>
</dbReference>
<dbReference type="GO" id="GO:0006508">
    <property type="term" value="P:proteolysis"/>
    <property type="evidence" value="ECO:0007669"/>
    <property type="project" value="InterPro"/>
</dbReference>
<sequence length="334" mass="35361">MENFNLYAVATRILQDAVKLEAGENVCIVSDTNTTEIGEIFASCVAAMGAEPVLTVITPRKTHGVEPPEIVAAAMKAADVVLQPITYAITHTNATKDALQAGARVLVMRGITKDLMLYGAVGADYYKIDQLSEVVRQRMTKGNNVRIVTPSGTNLSLSIEGRTGLMLTGLVKGPGTFAAMPDGEAAIAPLEGTAEGTLVIDHTMDAIGMLDTPIHMEVHQGRVISIEGGKSAERLRKIIEEADEGARNIAEFAIGTNPNARLIGNMAEDKKAWGTVHIAVGDSHVIGGTVESSIHLDGLLLSPTVWIDDECVIQEGRLLVQDEPAMESGVSAQG</sequence>
<dbReference type="EMBL" id="LGUG01000004">
    <property type="protein sequence ID" value="KON97329.1"/>
    <property type="molecule type" value="Genomic_DNA"/>
</dbReference>
<dbReference type="STRING" id="47500.AF333_19490"/>
<dbReference type="InterPro" id="IPR058739">
    <property type="entry name" value="NicX"/>
</dbReference>
<dbReference type="GO" id="GO:0004177">
    <property type="term" value="F:aminopeptidase activity"/>
    <property type="evidence" value="ECO:0007669"/>
    <property type="project" value="UniProtKB-KW"/>
</dbReference>
<evidence type="ECO:0000313" key="5">
    <source>
        <dbReference type="Proteomes" id="UP000182836"/>
    </source>
</evidence>
<dbReference type="OrthoDB" id="9803993at2"/>
<keyword evidence="3" id="KW-0031">Aminopeptidase</keyword>
<dbReference type="EMBL" id="FNED01000010">
    <property type="protein sequence ID" value="SDJ01587.1"/>
    <property type="molecule type" value="Genomic_DNA"/>
</dbReference>
<dbReference type="PATRIC" id="fig|47500.9.peg.5531"/>
<evidence type="ECO:0000313" key="3">
    <source>
        <dbReference type="EMBL" id="SDJ01587.1"/>
    </source>
</evidence>
<dbReference type="GO" id="GO:0046872">
    <property type="term" value="F:metal ion binding"/>
    <property type="evidence" value="ECO:0007669"/>
    <property type="project" value="UniProtKB-KW"/>
</dbReference>